<dbReference type="EMBL" id="JAMZMK010007155">
    <property type="protein sequence ID" value="KAI7745703.1"/>
    <property type="molecule type" value="Genomic_DNA"/>
</dbReference>
<organism evidence="1 2">
    <name type="scientific">Ambrosia artemisiifolia</name>
    <name type="common">Common ragweed</name>
    <dbReference type="NCBI Taxonomy" id="4212"/>
    <lineage>
        <taxon>Eukaryota</taxon>
        <taxon>Viridiplantae</taxon>
        <taxon>Streptophyta</taxon>
        <taxon>Embryophyta</taxon>
        <taxon>Tracheophyta</taxon>
        <taxon>Spermatophyta</taxon>
        <taxon>Magnoliopsida</taxon>
        <taxon>eudicotyledons</taxon>
        <taxon>Gunneridae</taxon>
        <taxon>Pentapetalae</taxon>
        <taxon>asterids</taxon>
        <taxon>campanulids</taxon>
        <taxon>Asterales</taxon>
        <taxon>Asteraceae</taxon>
        <taxon>Asteroideae</taxon>
        <taxon>Heliantheae alliance</taxon>
        <taxon>Heliantheae</taxon>
        <taxon>Ambrosia</taxon>
    </lineage>
</organism>
<feature type="non-terminal residue" evidence="1">
    <location>
        <position position="91"/>
    </location>
</feature>
<evidence type="ECO:0000313" key="2">
    <source>
        <dbReference type="Proteomes" id="UP001206925"/>
    </source>
</evidence>
<name>A0AAD5CPI0_AMBAR</name>
<gene>
    <name evidence="1" type="ORF">M8C21_026605</name>
</gene>
<dbReference type="AlphaFoldDB" id="A0AAD5CPI0"/>
<evidence type="ECO:0000313" key="1">
    <source>
        <dbReference type="EMBL" id="KAI7745703.1"/>
    </source>
</evidence>
<accession>A0AAD5CPI0</accession>
<keyword evidence="2" id="KW-1185">Reference proteome</keyword>
<protein>
    <submittedName>
        <fullName evidence="1">Uncharacterized protein</fullName>
    </submittedName>
</protein>
<dbReference type="Proteomes" id="UP001206925">
    <property type="component" value="Unassembled WGS sequence"/>
</dbReference>
<proteinExistence type="predicted"/>
<reference evidence="1" key="1">
    <citation type="submission" date="2022-06" db="EMBL/GenBank/DDBJ databases">
        <title>Uncovering the hologenomic basis of an extraordinary plant invasion.</title>
        <authorList>
            <person name="Bieker V.C."/>
            <person name="Martin M.D."/>
            <person name="Gilbert T."/>
            <person name="Hodgins K."/>
            <person name="Battlay P."/>
            <person name="Petersen B."/>
            <person name="Wilson J."/>
        </authorList>
    </citation>
    <scope>NUCLEOTIDE SEQUENCE</scope>
    <source>
        <strain evidence="1">AA19_3_7</strain>
        <tissue evidence="1">Leaf</tissue>
    </source>
</reference>
<comment type="caution">
    <text evidence="1">The sequence shown here is derived from an EMBL/GenBank/DDBJ whole genome shotgun (WGS) entry which is preliminary data.</text>
</comment>
<sequence>MRQILQTISFNLHCNQFLVRFFTRSTIQKTLRCDIVSRCIKSDSYLVRPFSGDDVKAKTPAAVTCNEDKQEVPRTLVFGPRTKQKDLYDQM</sequence>